<accession>A0A8D5ZHG0</accession>
<protein>
    <submittedName>
        <fullName evidence="1">Uncharacterized protein</fullName>
    </submittedName>
</protein>
<reference evidence="1 2" key="1">
    <citation type="submission" date="2021-04" db="EMBL/GenBank/DDBJ databases">
        <title>Complete genome sequence of Stygiolobus sp. KN-1.</title>
        <authorList>
            <person name="Nakamura K."/>
            <person name="Sakai H."/>
            <person name="Kurosawa N."/>
        </authorList>
    </citation>
    <scope>NUCLEOTIDE SEQUENCE [LARGE SCALE GENOMIC DNA]</scope>
    <source>
        <strain evidence="1 2">KN-1</strain>
    </source>
</reference>
<dbReference type="AlphaFoldDB" id="A0A8D5ZHG0"/>
<proteinExistence type="predicted"/>
<dbReference type="GeneID" id="66162704"/>
<sequence length="94" mass="10617">MGYLEYALKPLLKKWDMYLMVGGKLYGSTTVNKPLSGKLISVDKENLVFKIKIGGKEFSSVTPKECTSASNTIYDYVLGKSFQPMERVKSRKLK</sequence>
<evidence type="ECO:0000313" key="1">
    <source>
        <dbReference type="EMBL" id="BCU69659.1"/>
    </source>
</evidence>
<gene>
    <name evidence="1" type="ORF">KN1_09560</name>
</gene>
<dbReference type="EMBL" id="AP024597">
    <property type="protein sequence ID" value="BCU69659.1"/>
    <property type="molecule type" value="Genomic_DNA"/>
</dbReference>
<dbReference type="RefSeq" id="WP_221289654.1">
    <property type="nucleotide sequence ID" value="NZ_AP024597.1"/>
</dbReference>
<organism evidence="1 2">
    <name type="scientific">Stygiolobus caldivivus</name>
    <dbReference type="NCBI Taxonomy" id="2824673"/>
    <lineage>
        <taxon>Archaea</taxon>
        <taxon>Thermoproteota</taxon>
        <taxon>Thermoprotei</taxon>
        <taxon>Sulfolobales</taxon>
        <taxon>Sulfolobaceae</taxon>
        <taxon>Stygiolobus</taxon>
    </lineage>
</organism>
<name>A0A8D5ZHG0_9CREN</name>
<dbReference type="KEGG" id="csty:KN1_09560"/>
<evidence type="ECO:0000313" key="2">
    <source>
        <dbReference type="Proteomes" id="UP000825123"/>
    </source>
</evidence>
<keyword evidence="2" id="KW-1185">Reference proteome</keyword>
<dbReference type="Proteomes" id="UP000825123">
    <property type="component" value="Chromosome"/>
</dbReference>